<proteinExistence type="predicted"/>
<organism evidence="1 2">
    <name type="scientific">Vermiconidia calcicola</name>
    <dbReference type="NCBI Taxonomy" id="1690605"/>
    <lineage>
        <taxon>Eukaryota</taxon>
        <taxon>Fungi</taxon>
        <taxon>Dikarya</taxon>
        <taxon>Ascomycota</taxon>
        <taxon>Pezizomycotina</taxon>
        <taxon>Dothideomycetes</taxon>
        <taxon>Dothideomycetidae</taxon>
        <taxon>Mycosphaerellales</taxon>
        <taxon>Extremaceae</taxon>
        <taxon>Vermiconidia</taxon>
    </lineage>
</organism>
<comment type="caution">
    <text evidence="1">The sequence shown here is derived from an EMBL/GenBank/DDBJ whole genome shotgun (WGS) entry which is preliminary data.</text>
</comment>
<evidence type="ECO:0000313" key="2">
    <source>
        <dbReference type="Proteomes" id="UP001281147"/>
    </source>
</evidence>
<accession>A0ACC3MAY8</accession>
<protein>
    <submittedName>
        <fullName evidence="1">Uncharacterized protein</fullName>
    </submittedName>
</protein>
<evidence type="ECO:0000313" key="1">
    <source>
        <dbReference type="EMBL" id="KAK3680809.1"/>
    </source>
</evidence>
<name>A0ACC3MAY8_9PEZI</name>
<sequence>MSKVLAVFGATGQQELSQEYAICAITRDLDSAKARQLKAKIEVVQGDVLDRKSLETALNGVYTIFAMTMPTLGANGFDVEYRSAKRIAGVAVEKGARNIIFSTLPAVREICGGKYTKVIYFDAKAKIEQYMRGLPIKSAFYCPGSFTKNFHQSLLAPRRAGDGTGYITCHVSPQTKFPLLAVVDDSGKFVGSILAEPDKYEGKKFCAATALYTLEEIAAIMSKVSGDHHLQADLP</sequence>
<reference evidence="1" key="1">
    <citation type="submission" date="2023-07" db="EMBL/GenBank/DDBJ databases">
        <title>Black Yeasts Isolated from many extreme environments.</title>
        <authorList>
            <person name="Coleine C."/>
            <person name="Stajich J.E."/>
            <person name="Selbmann L."/>
        </authorList>
    </citation>
    <scope>NUCLEOTIDE SEQUENCE</scope>
    <source>
        <strain evidence="1">CCFEE 5714</strain>
    </source>
</reference>
<gene>
    <name evidence="1" type="ORF">LTR37_021037</name>
</gene>
<dbReference type="Proteomes" id="UP001281147">
    <property type="component" value="Unassembled WGS sequence"/>
</dbReference>
<dbReference type="EMBL" id="JAUTXU010000421">
    <property type="protein sequence ID" value="KAK3680809.1"/>
    <property type="molecule type" value="Genomic_DNA"/>
</dbReference>
<keyword evidence="2" id="KW-1185">Reference proteome</keyword>